<reference evidence="2" key="1">
    <citation type="submission" date="2020-11" db="EMBL/GenBank/DDBJ databases">
        <authorList>
            <person name="Tran Van P."/>
        </authorList>
    </citation>
    <scope>NUCLEOTIDE SEQUENCE</scope>
</reference>
<name>A0A7R8W5G0_9CRUS</name>
<protein>
    <submittedName>
        <fullName evidence="2">Uncharacterized protein</fullName>
    </submittedName>
</protein>
<proteinExistence type="predicted"/>
<sequence length="216" mass="25786">MIKTSDERRAAGQRCPHDAQPPVEPTLASYIIEKAKKEWADISMAYKGSGTWKSEIYYAPRSDKANGPTFQISDVELLEIILNEELMDLMGLNEKILRIYAYKEDIATEEFAKVGFYHMFVVLQTKDWWWSVEKTSEGITIQRSEFREYVRDRYRGKRRPHYKFLSKDSTRYKIQDVFEWLYDENELNKEFSFMTENCQHFTKRIFGHFAEKTLRI</sequence>
<dbReference type="AlphaFoldDB" id="A0A7R8W5G0"/>
<gene>
    <name evidence="2" type="ORF">CTOB1V02_LOCUS3201</name>
</gene>
<feature type="compositionally biased region" description="Basic and acidic residues" evidence="1">
    <location>
        <begin position="1"/>
        <end position="10"/>
    </location>
</feature>
<dbReference type="OrthoDB" id="6381337at2759"/>
<evidence type="ECO:0000256" key="1">
    <source>
        <dbReference type="SAM" id="MobiDB-lite"/>
    </source>
</evidence>
<feature type="region of interest" description="Disordered" evidence="1">
    <location>
        <begin position="1"/>
        <end position="23"/>
    </location>
</feature>
<evidence type="ECO:0000313" key="2">
    <source>
        <dbReference type="EMBL" id="CAD7225256.1"/>
    </source>
</evidence>
<accession>A0A7R8W5G0</accession>
<dbReference type="EMBL" id="OB660536">
    <property type="protein sequence ID" value="CAD7225256.1"/>
    <property type="molecule type" value="Genomic_DNA"/>
</dbReference>
<organism evidence="2">
    <name type="scientific">Cyprideis torosa</name>
    <dbReference type="NCBI Taxonomy" id="163714"/>
    <lineage>
        <taxon>Eukaryota</taxon>
        <taxon>Metazoa</taxon>
        <taxon>Ecdysozoa</taxon>
        <taxon>Arthropoda</taxon>
        <taxon>Crustacea</taxon>
        <taxon>Oligostraca</taxon>
        <taxon>Ostracoda</taxon>
        <taxon>Podocopa</taxon>
        <taxon>Podocopida</taxon>
        <taxon>Cytherocopina</taxon>
        <taxon>Cytheroidea</taxon>
        <taxon>Cytherideidae</taxon>
        <taxon>Cyprideis</taxon>
    </lineage>
</organism>